<evidence type="ECO:0000313" key="2">
    <source>
        <dbReference type="EMBL" id="ACF14806.1"/>
    </source>
</evidence>
<dbReference type="Pfam" id="PF01584">
    <property type="entry name" value="CheW"/>
    <property type="match status" value="1"/>
</dbReference>
<feature type="domain" description="CheW-like" evidence="1">
    <location>
        <begin position="16"/>
        <end position="153"/>
    </location>
</feature>
<dbReference type="SUPFAM" id="SSF50341">
    <property type="entry name" value="CheW-like"/>
    <property type="match status" value="1"/>
</dbReference>
<dbReference type="GO" id="GO:0007165">
    <property type="term" value="P:signal transduction"/>
    <property type="evidence" value="ECO:0007669"/>
    <property type="project" value="InterPro"/>
</dbReference>
<protein>
    <submittedName>
        <fullName evidence="2">CheW protein</fullName>
    </submittedName>
</protein>
<evidence type="ECO:0000313" key="3">
    <source>
        <dbReference type="Proteomes" id="UP000001208"/>
    </source>
</evidence>
<evidence type="ECO:0000259" key="1">
    <source>
        <dbReference type="PROSITE" id="PS50851"/>
    </source>
</evidence>
<dbReference type="RefSeq" id="WP_012500888.1">
    <property type="nucleotide sequence ID" value="NC_011026.1"/>
</dbReference>
<dbReference type="KEGG" id="cts:Ctha_2356"/>
<dbReference type="eggNOG" id="COG0835">
    <property type="taxonomic scope" value="Bacteria"/>
</dbReference>
<gene>
    <name evidence="2" type="ordered locus">Ctha_2356</name>
</gene>
<dbReference type="AlphaFoldDB" id="B3QWP6"/>
<dbReference type="EMBL" id="CP001100">
    <property type="protein sequence ID" value="ACF14806.1"/>
    <property type="molecule type" value="Genomic_DNA"/>
</dbReference>
<dbReference type="HOGENOM" id="CLU_1640775_0_0_10"/>
<dbReference type="Gene3D" id="2.40.50.180">
    <property type="entry name" value="CheA-289, Domain 4"/>
    <property type="match status" value="1"/>
</dbReference>
<accession>B3QWP6</accession>
<sequence length="161" mass="18236">MKKSSAPKSTKTQERTTDILICEIGKELFGIEASLVKIVTEFSELDPGVIIEPYIGSIALSDTKIPLINLAQFFQLNSTDHQNKHTAVIVSFNDKDFYSVVISNIIGITQVKVFHKIPEQGLLYKNVYKSLFSYQETFLLLLDLQTLFDKIVEQEQLKGHL</sequence>
<dbReference type="InterPro" id="IPR036061">
    <property type="entry name" value="CheW-like_dom_sf"/>
</dbReference>
<dbReference type="GO" id="GO:0006935">
    <property type="term" value="P:chemotaxis"/>
    <property type="evidence" value="ECO:0007669"/>
    <property type="project" value="InterPro"/>
</dbReference>
<dbReference type="InterPro" id="IPR002545">
    <property type="entry name" value="CheW-lke_dom"/>
</dbReference>
<name>B3QWP6_CHLT3</name>
<proteinExistence type="predicted"/>
<organism evidence="2 3">
    <name type="scientific">Chloroherpeton thalassium (strain ATCC 35110 / GB-78)</name>
    <dbReference type="NCBI Taxonomy" id="517418"/>
    <lineage>
        <taxon>Bacteria</taxon>
        <taxon>Pseudomonadati</taxon>
        <taxon>Chlorobiota</taxon>
        <taxon>Chlorobiia</taxon>
        <taxon>Chlorobiales</taxon>
        <taxon>Chloroherpetonaceae</taxon>
        <taxon>Chloroherpeton</taxon>
    </lineage>
</organism>
<reference evidence="2 3" key="1">
    <citation type="submission" date="2008-06" db="EMBL/GenBank/DDBJ databases">
        <title>Complete sequence of Chloroherpeton thalassium ATCC 35110.</title>
        <authorList>
            <consortium name="US DOE Joint Genome Institute"/>
            <person name="Lucas S."/>
            <person name="Copeland A."/>
            <person name="Lapidus A."/>
            <person name="Glavina del Rio T."/>
            <person name="Dalin E."/>
            <person name="Tice H."/>
            <person name="Bruce D."/>
            <person name="Goodwin L."/>
            <person name="Pitluck S."/>
            <person name="Schmutz J."/>
            <person name="Larimer F."/>
            <person name="Land M."/>
            <person name="Hauser L."/>
            <person name="Kyrpides N."/>
            <person name="Mikhailova N."/>
            <person name="Liu Z."/>
            <person name="Li T."/>
            <person name="Zhao F."/>
            <person name="Overmann J."/>
            <person name="Bryant D.A."/>
            <person name="Richardson P."/>
        </authorList>
    </citation>
    <scope>NUCLEOTIDE SEQUENCE [LARGE SCALE GENOMIC DNA]</scope>
    <source>
        <strain evidence="3">ATCC 35110 / GB-78</strain>
    </source>
</reference>
<dbReference type="Gene3D" id="2.30.30.40">
    <property type="entry name" value="SH3 Domains"/>
    <property type="match status" value="1"/>
</dbReference>
<dbReference type="STRING" id="517418.Ctha_2356"/>
<keyword evidence="3" id="KW-1185">Reference proteome</keyword>
<dbReference type="Proteomes" id="UP000001208">
    <property type="component" value="Chromosome"/>
</dbReference>
<dbReference type="PROSITE" id="PS50851">
    <property type="entry name" value="CHEW"/>
    <property type="match status" value="1"/>
</dbReference>